<organism evidence="2 3">
    <name type="scientific">Rhizocola hellebori</name>
    <dbReference type="NCBI Taxonomy" id="1392758"/>
    <lineage>
        <taxon>Bacteria</taxon>
        <taxon>Bacillati</taxon>
        <taxon>Actinomycetota</taxon>
        <taxon>Actinomycetes</taxon>
        <taxon>Micromonosporales</taxon>
        <taxon>Micromonosporaceae</taxon>
        <taxon>Rhizocola</taxon>
    </lineage>
</organism>
<proteinExistence type="predicted"/>
<keyword evidence="1" id="KW-1133">Transmembrane helix</keyword>
<reference evidence="2" key="1">
    <citation type="submission" date="2021-01" db="EMBL/GenBank/DDBJ databases">
        <title>Whole genome shotgun sequence of Rhizocola hellebori NBRC 109834.</title>
        <authorList>
            <person name="Komaki H."/>
            <person name="Tamura T."/>
        </authorList>
    </citation>
    <scope>NUCLEOTIDE SEQUENCE</scope>
    <source>
        <strain evidence="2">NBRC 109834</strain>
    </source>
</reference>
<comment type="caution">
    <text evidence="2">The sequence shown here is derived from an EMBL/GenBank/DDBJ whole genome shotgun (WGS) entry which is preliminary data.</text>
</comment>
<evidence type="ECO:0000313" key="3">
    <source>
        <dbReference type="Proteomes" id="UP000612899"/>
    </source>
</evidence>
<sequence length="69" mass="7801">MGFLNRRQRRWTWFGFLALAANTPVAAWATSDASWLFNIVVAGLVAFVLLVDEAESARYSRRMPPEGEL</sequence>
<dbReference type="EMBL" id="BONY01000049">
    <property type="protein sequence ID" value="GIH08414.1"/>
    <property type="molecule type" value="Genomic_DNA"/>
</dbReference>
<gene>
    <name evidence="2" type="ORF">Rhe02_64810</name>
</gene>
<feature type="transmembrane region" description="Helical" evidence="1">
    <location>
        <begin position="12"/>
        <end position="29"/>
    </location>
</feature>
<keyword evidence="1" id="KW-0472">Membrane</keyword>
<keyword evidence="1" id="KW-0812">Transmembrane</keyword>
<evidence type="ECO:0000313" key="2">
    <source>
        <dbReference type="EMBL" id="GIH08414.1"/>
    </source>
</evidence>
<dbReference type="Proteomes" id="UP000612899">
    <property type="component" value="Unassembled WGS sequence"/>
</dbReference>
<name>A0A8J3QCU3_9ACTN</name>
<dbReference type="AlphaFoldDB" id="A0A8J3QCU3"/>
<keyword evidence="3" id="KW-1185">Reference proteome</keyword>
<dbReference type="RefSeq" id="WP_239124189.1">
    <property type="nucleotide sequence ID" value="NZ_BONY01000049.1"/>
</dbReference>
<evidence type="ECO:0000256" key="1">
    <source>
        <dbReference type="SAM" id="Phobius"/>
    </source>
</evidence>
<accession>A0A8J3QCU3</accession>
<protein>
    <submittedName>
        <fullName evidence="2">Uncharacterized protein</fullName>
    </submittedName>
</protein>
<feature type="transmembrane region" description="Helical" evidence="1">
    <location>
        <begin position="35"/>
        <end position="52"/>
    </location>
</feature>